<dbReference type="InterPro" id="IPR005119">
    <property type="entry name" value="LysR_subst-bd"/>
</dbReference>
<dbReference type="PANTHER" id="PTHR30537:SF1">
    <property type="entry name" value="HTH-TYPE TRANSCRIPTIONAL REGULATOR PGRR"/>
    <property type="match status" value="1"/>
</dbReference>
<protein>
    <submittedName>
        <fullName evidence="6">LysR family transcriptional regulator</fullName>
    </submittedName>
</protein>
<dbReference type="KEGG" id="azm:DM194_27865"/>
<dbReference type="GO" id="GO:0006351">
    <property type="term" value="P:DNA-templated transcription"/>
    <property type="evidence" value="ECO:0007669"/>
    <property type="project" value="TreeGrafter"/>
</dbReference>
<evidence type="ECO:0000256" key="1">
    <source>
        <dbReference type="ARBA" id="ARBA00009437"/>
    </source>
</evidence>
<dbReference type="PANTHER" id="PTHR30537">
    <property type="entry name" value="HTH-TYPE TRANSCRIPTIONAL REGULATOR"/>
    <property type="match status" value="1"/>
</dbReference>
<reference evidence="6 7" key="1">
    <citation type="submission" date="2018-06" db="EMBL/GenBank/DDBJ databases">
        <title>Complete genome sequencing of Azospirillum sp. M2T2B2.</title>
        <authorList>
            <person name="Heo J."/>
            <person name="Kim S.-J."/>
            <person name="Kwon S.-W."/>
            <person name="Anandham R."/>
        </authorList>
    </citation>
    <scope>NUCLEOTIDE SEQUENCE [LARGE SCALE GENOMIC DNA]</scope>
    <source>
        <strain evidence="6 7">M2T2B2</strain>
        <plasmid evidence="6 7">unnamed6</plasmid>
    </source>
</reference>
<dbReference type="SUPFAM" id="SSF46785">
    <property type="entry name" value="Winged helix' DNA-binding domain"/>
    <property type="match status" value="1"/>
</dbReference>
<dbReference type="CDD" id="cd08474">
    <property type="entry name" value="PBP2_CrgA_like_5"/>
    <property type="match status" value="1"/>
</dbReference>
<evidence type="ECO:0000259" key="5">
    <source>
        <dbReference type="PROSITE" id="PS50931"/>
    </source>
</evidence>
<dbReference type="Pfam" id="PF03466">
    <property type="entry name" value="LysR_substrate"/>
    <property type="match status" value="1"/>
</dbReference>
<keyword evidence="3" id="KW-0238">DNA-binding</keyword>
<name>A0A2U9SHE3_9PROT</name>
<gene>
    <name evidence="6" type="ORF">DM194_27865</name>
</gene>
<dbReference type="Gene3D" id="3.40.190.290">
    <property type="match status" value="1"/>
</dbReference>
<organism evidence="6 7">
    <name type="scientific">Azospirillum ramasamyi</name>
    <dbReference type="NCBI Taxonomy" id="682998"/>
    <lineage>
        <taxon>Bacteria</taxon>
        <taxon>Pseudomonadati</taxon>
        <taxon>Pseudomonadota</taxon>
        <taxon>Alphaproteobacteria</taxon>
        <taxon>Rhodospirillales</taxon>
        <taxon>Azospirillaceae</taxon>
        <taxon>Azospirillum</taxon>
    </lineage>
</organism>
<dbReference type="InterPro" id="IPR036388">
    <property type="entry name" value="WH-like_DNA-bd_sf"/>
</dbReference>
<keyword evidence="4" id="KW-0804">Transcription</keyword>
<evidence type="ECO:0000256" key="2">
    <source>
        <dbReference type="ARBA" id="ARBA00023015"/>
    </source>
</evidence>
<evidence type="ECO:0000256" key="3">
    <source>
        <dbReference type="ARBA" id="ARBA00023125"/>
    </source>
</evidence>
<dbReference type="OrthoDB" id="9812435at2"/>
<dbReference type="InterPro" id="IPR036390">
    <property type="entry name" value="WH_DNA-bd_sf"/>
</dbReference>
<keyword evidence="2" id="KW-0805">Transcription regulation</keyword>
<dbReference type="Pfam" id="PF00126">
    <property type="entry name" value="HTH_1"/>
    <property type="match status" value="1"/>
</dbReference>
<dbReference type="SUPFAM" id="SSF53850">
    <property type="entry name" value="Periplasmic binding protein-like II"/>
    <property type="match status" value="1"/>
</dbReference>
<dbReference type="InterPro" id="IPR058163">
    <property type="entry name" value="LysR-type_TF_proteobact-type"/>
</dbReference>
<dbReference type="GO" id="GO:0043565">
    <property type="term" value="F:sequence-specific DNA binding"/>
    <property type="evidence" value="ECO:0007669"/>
    <property type="project" value="TreeGrafter"/>
</dbReference>
<comment type="similarity">
    <text evidence="1">Belongs to the LysR transcriptional regulatory family.</text>
</comment>
<dbReference type="EMBL" id="CP029836">
    <property type="protein sequence ID" value="AWU98106.1"/>
    <property type="molecule type" value="Genomic_DNA"/>
</dbReference>
<keyword evidence="6" id="KW-0614">Plasmid</keyword>
<sequence length="314" mass="34146">MMRPSLNDLTAFVAVATHRSFRRAADELGTAPSTLSHAMRSLEDRLGVRLLNRTTRSVSPTEAGLELLSRLQVALTSLDEALDATTAFRGNVAGRVRINAPRVAAAVLVRDILPRVAERFPDVTVDLVVEGRLIDIVSGGFDAGVRLIDSIPRDMIAVPLPVPMGFFCVASPAYLDRAGEPTTPDDLRHHRCIGHRMPSGRLYRWEFERAGQELTIDVNGPVVLDDEELMVDAAAQGLGVAYVASWAAEATLAEGRLRTVLSAWMHEPERVAVYYPGHRAVPPPLRAFLDVIKDVLVQSTSRTGGTALQTSQGQ</sequence>
<keyword evidence="7" id="KW-1185">Reference proteome</keyword>
<proteinExistence type="inferred from homology"/>
<dbReference type="FunFam" id="1.10.10.10:FF:000001">
    <property type="entry name" value="LysR family transcriptional regulator"/>
    <property type="match status" value="1"/>
</dbReference>
<accession>A0A2U9SHE3</accession>
<dbReference type="Gene3D" id="1.10.10.10">
    <property type="entry name" value="Winged helix-like DNA-binding domain superfamily/Winged helix DNA-binding domain"/>
    <property type="match status" value="1"/>
</dbReference>
<evidence type="ECO:0000256" key="4">
    <source>
        <dbReference type="ARBA" id="ARBA00023163"/>
    </source>
</evidence>
<evidence type="ECO:0000313" key="7">
    <source>
        <dbReference type="Proteomes" id="UP000249605"/>
    </source>
</evidence>
<geneLocation type="plasmid" evidence="6 7">
    <name>unnamed6</name>
</geneLocation>
<dbReference type="Proteomes" id="UP000249605">
    <property type="component" value="Plasmid unnamed6"/>
</dbReference>
<feature type="domain" description="HTH lysR-type" evidence="5">
    <location>
        <begin position="4"/>
        <end position="61"/>
    </location>
</feature>
<evidence type="ECO:0000313" key="6">
    <source>
        <dbReference type="EMBL" id="AWU98106.1"/>
    </source>
</evidence>
<dbReference type="InterPro" id="IPR000847">
    <property type="entry name" value="LysR_HTH_N"/>
</dbReference>
<dbReference type="RefSeq" id="WP_111070903.1">
    <property type="nucleotide sequence ID" value="NZ_CP029836.1"/>
</dbReference>
<dbReference type="AlphaFoldDB" id="A0A2U9SHE3"/>
<dbReference type="PROSITE" id="PS50931">
    <property type="entry name" value="HTH_LYSR"/>
    <property type="match status" value="1"/>
</dbReference>
<dbReference type="GO" id="GO:0003700">
    <property type="term" value="F:DNA-binding transcription factor activity"/>
    <property type="evidence" value="ECO:0007669"/>
    <property type="project" value="InterPro"/>
</dbReference>